<proteinExistence type="inferred from homology"/>
<evidence type="ECO:0000313" key="6">
    <source>
        <dbReference type="Proteomes" id="UP000238375"/>
    </source>
</evidence>
<dbReference type="PRINTS" id="PR00080">
    <property type="entry name" value="SDRFAMILY"/>
</dbReference>
<dbReference type="EMBL" id="PVTE01000005">
    <property type="protein sequence ID" value="PRY41965.1"/>
    <property type="molecule type" value="Genomic_DNA"/>
</dbReference>
<dbReference type="CDD" id="cd05233">
    <property type="entry name" value="SDR_c"/>
    <property type="match status" value="1"/>
</dbReference>
<dbReference type="Proteomes" id="UP000238375">
    <property type="component" value="Unassembled WGS sequence"/>
</dbReference>
<organism evidence="5 6">
    <name type="scientific">Spirosoma oryzae</name>
    <dbReference type="NCBI Taxonomy" id="1469603"/>
    <lineage>
        <taxon>Bacteria</taxon>
        <taxon>Pseudomonadati</taxon>
        <taxon>Bacteroidota</taxon>
        <taxon>Cytophagia</taxon>
        <taxon>Cytophagales</taxon>
        <taxon>Cytophagaceae</taxon>
        <taxon>Spirosoma</taxon>
    </lineage>
</organism>
<sequence length="342" mass="36580">MNKSTGPPLLWTLLGVGAAVAARAYVKHQRTMRFAGKTVVITGGSRGLGLVMARQFAQEGANVAICARDADELVRAEADLLQYGTDILAITCDLTHKPDIDAFITTVEQQFGPIDVLVNNAGVISVSPYENTTEADFKLAMDSNFWAAYRTVEAVLPGMRDHARTHPCRIVNITSIGGKVAIPHMAPYSASKFALVGYSESIRAELLKDGILVTTVCPGLIRTGSPRHAIVKGQNEKEYAWFKIADALPLLTVSAEECARQVLDACRIGRAQVVVSLPARMLTALHSLMPGLFMDTLSVVNRLLPAPGGIGEASAKGYESESAISRSFVATLADQAAEANNE</sequence>
<dbReference type="RefSeq" id="WP_245882254.1">
    <property type="nucleotide sequence ID" value="NZ_PVTE01000005.1"/>
</dbReference>
<dbReference type="Pfam" id="PF00106">
    <property type="entry name" value="adh_short"/>
    <property type="match status" value="1"/>
</dbReference>
<dbReference type="SUPFAM" id="SSF51735">
    <property type="entry name" value="NAD(P)-binding Rossmann-fold domains"/>
    <property type="match status" value="1"/>
</dbReference>
<comment type="similarity">
    <text evidence="1 3">Belongs to the short-chain dehydrogenases/reductases (SDR) family.</text>
</comment>
<evidence type="ECO:0000256" key="2">
    <source>
        <dbReference type="ARBA" id="ARBA00023002"/>
    </source>
</evidence>
<protein>
    <submittedName>
        <fullName evidence="5">Short-subunit dehydrogenase</fullName>
    </submittedName>
</protein>
<dbReference type="PANTHER" id="PTHR44196">
    <property type="entry name" value="DEHYDROGENASE/REDUCTASE SDR FAMILY MEMBER 7B"/>
    <property type="match status" value="1"/>
</dbReference>
<evidence type="ECO:0000259" key="4">
    <source>
        <dbReference type="SMART" id="SM00822"/>
    </source>
</evidence>
<dbReference type="FunFam" id="3.40.50.720:FF:000084">
    <property type="entry name" value="Short-chain dehydrogenase reductase"/>
    <property type="match status" value="1"/>
</dbReference>
<dbReference type="PANTHER" id="PTHR44196:SF1">
    <property type="entry name" value="DEHYDROGENASE_REDUCTASE SDR FAMILY MEMBER 7B"/>
    <property type="match status" value="1"/>
</dbReference>
<keyword evidence="6" id="KW-1185">Reference proteome</keyword>
<evidence type="ECO:0000313" key="5">
    <source>
        <dbReference type="EMBL" id="PRY41965.1"/>
    </source>
</evidence>
<dbReference type="GO" id="GO:0016020">
    <property type="term" value="C:membrane"/>
    <property type="evidence" value="ECO:0007669"/>
    <property type="project" value="TreeGrafter"/>
</dbReference>
<dbReference type="InterPro" id="IPR002347">
    <property type="entry name" value="SDR_fam"/>
</dbReference>
<feature type="domain" description="Ketoreductase" evidence="4">
    <location>
        <begin position="37"/>
        <end position="224"/>
    </location>
</feature>
<dbReference type="PROSITE" id="PS00061">
    <property type="entry name" value="ADH_SHORT"/>
    <property type="match status" value="1"/>
</dbReference>
<comment type="caution">
    <text evidence="5">The sequence shown here is derived from an EMBL/GenBank/DDBJ whole genome shotgun (WGS) entry which is preliminary data.</text>
</comment>
<dbReference type="GO" id="GO:0016491">
    <property type="term" value="F:oxidoreductase activity"/>
    <property type="evidence" value="ECO:0007669"/>
    <property type="project" value="UniProtKB-KW"/>
</dbReference>
<name>A0A2T0T8H8_9BACT</name>
<dbReference type="PRINTS" id="PR00081">
    <property type="entry name" value="GDHRDH"/>
</dbReference>
<reference evidence="5 6" key="1">
    <citation type="submission" date="2018-03" db="EMBL/GenBank/DDBJ databases">
        <title>Genomic Encyclopedia of Archaeal and Bacterial Type Strains, Phase II (KMG-II): from individual species to whole genera.</title>
        <authorList>
            <person name="Goeker M."/>
        </authorList>
    </citation>
    <scope>NUCLEOTIDE SEQUENCE [LARGE SCALE GENOMIC DNA]</scope>
    <source>
        <strain evidence="5 6">DSM 28354</strain>
    </source>
</reference>
<gene>
    <name evidence="5" type="ORF">CLV58_105167</name>
</gene>
<evidence type="ECO:0000256" key="1">
    <source>
        <dbReference type="ARBA" id="ARBA00006484"/>
    </source>
</evidence>
<accession>A0A2T0T8H8</accession>
<dbReference type="InterPro" id="IPR036291">
    <property type="entry name" value="NAD(P)-bd_dom_sf"/>
</dbReference>
<dbReference type="AlphaFoldDB" id="A0A2T0T8H8"/>
<keyword evidence="2" id="KW-0560">Oxidoreductase</keyword>
<dbReference type="InterPro" id="IPR020904">
    <property type="entry name" value="Sc_DH/Rdtase_CS"/>
</dbReference>
<evidence type="ECO:0000256" key="3">
    <source>
        <dbReference type="RuleBase" id="RU000363"/>
    </source>
</evidence>
<dbReference type="InterPro" id="IPR057326">
    <property type="entry name" value="KR_dom"/>
</dbReference>
<dbReference type="SMART" id="SM00822">
    <property type="entry name" value="PKS_KR"/>
    <property type="match status" value="1"/>
</dbReference>
<dbReference type="Gene3D" id="3.40.50.720">
    <property type="entry name" value="NAD(P)-binding Rossmann-like Domain"/>
    <property type="match status" value="1"/>
</dbReference>